<dbReference type="Proteomes" id="UP000053392">
    <property type="component" value="Unassembled WGS sequence"/>
</dbReference>
<keyword evidence="2" id="KW-1185">Reference proteome</keyword>
<organism evidence="1 2">
    <name type="scientific">Cryptococcus deuterogattii Ram5</name>
    <dbReference type="NCBI Taxonomy" id="1296110"/>
    <lineage>
        <taxon>Eukaryota</taxon>
        <taxon>Fungi</taxon>
        <taxon>Dikarya</taxon>
        <taxon>Basidiomycota</taxon>
        <taxon>Agaricomycotina</taxon>
        <taxon>Tremellomycetes</taxon>
        <taxon>Tremellales</taxon>
        <taxon>Cryptococcaceae</taxon>
        <taxon>Cryptococcus</taxon>
        <taxon>Cryptococcus gattii species complex</taxon>
    </lineage>
</organism>
<name>A0A0D0UZP4_9TREE</name>
<gene>
    <name evidence="1" type="ORF">I313_04170</name>
</gene>
<dbReference type="HOGENOM" id="CLU_2941637_0_0_1"/>
<protein>
    <submittedName>
        <fullName evidence="1">Unplaced genomic scaffold supercont1.10, whole genome shotgun sequence</fullName>
    </submittedName>
</protein>
<dbReference type="EMBL" id="KN847905">
    <property type="protein sequence ID" value="KIR39699.1"/>
    <property type="molecule type" value="Genomic_DNA"/>
</dbReference>
<evidence type="ECO:0000313" key="1">
    <source>
        <dbReference type="EMBL" id="KIR39699.1"/>
    </source>
</evidence>
<dbReference type="AlphaFoldDB" id="A0A0D0UZP4"/>
<sequence length="60" mass="6705">MESRSQMDTTGGDQIAEEAGYSRSCFCLPLLRSSSVGSWEYFQCSFGWNAGGHRPHNCRI</sequence>
<evidence type="ECO:0000313" key="2">
    <source>
        <dbReference type="Proteomes" id="UP000053392"/>
    </source>
</evidence>
<reference evidence="1 2" key="1">
    <citation type="submission" date="2015-01" db="EMBL/GenBank/DDBJ databases">
        <title>The Genome Sequence of Cryptococcus gattii Ram5.</title>
        <authorList>
            <consortium name="The Broad Institute Genomics Platform"/>
            <person name="Cuomo C."/>
            <person name="Litvintseva A."/>
            <person name="Chen Y."/>
            <person name="Heitman J."/>
            <person name="Sun S."/>
            <person name="Springer D."/>
            <person name="Dromer F."/>
            <person name="Young S."/>
            <person name="Zeng Q."/>
            <person name="Gargeya S."/>
            <person name="Abouelleil A."/>
            <person name="Alvarado L."/>
            <person name="Chapman S.B."/>
            <person name="Gainer-Dewar J."/>
            <person name="Goldberg J."/>
            <person name="Griggs A."/>
            <person name="Gujja S."/>
            <person name="Hansen M."/>
            <person name="Howarth C."/>
            <person name="Imamovic A."/>
            <person name="Larimer J."/>
            <person name="Murphy C."/>
            <person name="Naylor J."/>
            <person name="Pearson M."/>
            <person name="Priest M."/>
            <person name="Roberts A."/>
            <person name="Saif S."/>
            <person name="Shea T."/>
            <person name="Sykes S."/>
            <person name="Wortman J."/>
            <person name="Nusbaum C."/>
            <person name="Birren B."/>
        </authorList>
    </citation>
    <scope>NUCLEOTIDE SEQUENCE [LARGE SCALE GENOMIC DNA]</scope>
    <source>
        <strain evidence="1 2">Ram5</strain>
    </source>
</reference>
<accession>A0A0D0UZP4</accession>
<proteinExistence type="predicted"/>